<evidence type="ECO:0000256" key="5">
    <source>
        <dbReference type="ARBA" id="ARBA00022679"/>
    </source>
</evidence>
<dbReference type="InterPro" id="IPR000682">
    <property type="entry name" value="PCMT"/>
</dbReference>
<proteinExistence type="inferred from homology"/>
<dbReference type="Pfam" id="PF01135">
    <property type="entry name" value="PCMT"/>
    <property type="match status" value="1"/>
</dbReference>
<comment type="catalytic activity">
    <reaction evidence="7">
        <text>[protein]-L-isoaspartate + S-adenosyl-L-methionine = [protein]-L-isoaspartate alpha-methyl ester + S-adenosyl-L-homocysteine</text>
        <dbReference type="Rhea" id="RHEA:12705"/>
        <dbReference type="Rhea" id="RHEA-COMP:12143"/>
        <dbReference type="Rhea" id="RHEA-COMP:12144"/>
        <dbReference type="ChEBI" id="CHEBI:57856"/>
        <dbReference type="ChEBI" id="CHEBI:59789"/>
        <dbReference type="ChEBI" id="CHEBI:90596"/>
        <dbReference type="ChEBI" id="CHEBI:90598"/>
        <dbReference type="EC" id="2.1.1.77"/>
    </reaction>
</comment>
<dbReference type="Proteomes" id="UP000317169">
    <property type="component" value="Unassembled WGS sequence"/>
</dbReference>
<comment type="subcellular location">
    <subcellularLocation>
        <location evidence="1 7">Cytoplasm</location>
    </subcellularLocation>
</comment>
<evidence type="ECO:0000256" key="7">
    <source>
        <dbReference type="HAMAP-Rule" id="MF_00090"/>
    </source>
</evidence>
<dbReference type="HAMAP" id="MF_00090">
    <property type="entry name" value="PIMT"/>
    <property type="match status" value="1"/>
</dbReference>
<comment type="caution">
    <text evidence="8">The sequence shown here is derived from an EMBL/GenBank/DDBJ whole genome shotgun (WGS) entry which is preliminary data.</text>
</comment>
<gene>
    <name evidence="7" type="primary">pcm</name>
    <name evidence="8" type="ORF">FKR84_05610</name>
</gene>
<dbReference type="OrthoDB" id="9810066at2"/>
<dbReference type="CDD" id="cd02440">
    <property type="entry name" value="AdoMet_MTases"/>
    <property type="match status" value="1"/>
</dbReference>
<dbReference type="FunFam" id="3.40.50.150:FF:000010">
    <property type="entry name" value="Protein-L-isoaspartate O-methyltransferase"/>
    <property type="match status" value="1"/>
</dbReference>
<comment type="function">
    <text evidence="7">Catalyzes the methyl esterification of L-isoaspartyl residues in peptides and proteins that result from spontaneous decomposition of normal L-aspartyl and L-asparaginyl residues. It plays a role in the repair and/or degradation of damaged proteins.</text>
</comment>
<evidence type="ECO:0000313" key="8">
    <source>
        <dbReference type="EMBL" id="TQD39372.1"/>
    </source>
</evidence>
<reference evidence="8 9" key="1">
    <citation type="submission" date="2019-06" db="EMBL/GenBank/DDBJ databases">
        <title>Flavibacter putida gen. nov., sp. nov., a novel marine bacterium of the family Flavobacteriaceae isolated from coastal seawater.</title>
        <authorList>
            <person name="Feng X."/>
        </authorList>
    </citation>
    <scope>NUCLEOTIDE SEQUENCE [LARGE SCALE GENOMIC DNA]</scope>
    <source>
        <strain evidence="8 9">PLHSN227</strain>
    </source>
</reference>
<dbReference type="NCBIfam" id="TIGR00080">
    <property type="entry name" value="pimt"/>
    <property type="match status" value="1"/>
</dbReference>
<dbReference type="RefSeq" id="WP_141421319.1">
    <property type="nucleotide sequence ID" value="NZ_VIAR01000004.1"/>
</dbReference>
<organism evidence="8 9">
    <name type="scientific">Haloflavibacter putidus</name>
    <dbReference type="NCBI Taxonomy" id="2576776"/>
    <lineage>
        <taxon>Bacteria</taxon>
        <taxon>Pseudomonadati</taxon>
        <taxon>Bacteroidota</taxon>
        <taxon>Flavobacteriia</taxon>
        <taxon>Flavobacteriales</taxon>
        <taxon>Flavobacteriaceae</taxon>
        <taxon>Haloflavibacter</taxon>
    </lineage>
</organism>
<comment type="similarity">
    <text evidence="2 7">Belongs to the methyltransferase superfamily. L-isoaspartyl/D-aspartyl protein methyltransferase family.</text>
</comment>
<dbReference type="InterPro" id="IPR029063">
    <property type="entry name" value="SAM-dependent_MTases_sf"/>
</dbReference>
<dbReference type="GO" id="GO:0005737">
    <property type="term" value="C:cytoplasm"/>
    <property type="evidence" value="ECO:0007669"/>
    <property type="project" value="UniProtKB-SubCell"/>
</dbReference>
<accession>A0A508A0L5</accession>
<protein>
    <recommendedName>
        <fullName evidence="7">Protein-L-isoaspartate O-methyltransferase</fullName>
        <ecNumber evidence="7">2.1.1.77</ecNumber>
    </recommendedName>
    <alternativeName>
        <fullName evidence="7">L-isoaspartyl protein carboxyl methyltransferase</fullName>
    </alternativeName>
    <alternativeName>
        <fullName evidence="7">Protein L-isoaspartyl methyltransferase</fullName>
    </alternativeName>
    <alternativeName>
        <fullName evidence="7">Protein-beta-aspartate methyltransferase</fullName>
        <shortName evidence="7">PIMT</shortName>
    </alternativeName>
</protein>
<evidence type="ECO:0000256" key="6">
    <source>
        <dbReference type="ARBA" id="ARBA00022691"/>
    </source>
</evidence>
<evidence type="ECO:0000256" key="2">
    <source>
        <dbReference type="ARBA" id="ARBA00005369"/>
    </source>
</evidence>
<sequence>MKDTFRQQGKRQLLVETIKEKGIQDEAVLNAIGAIPRHLFMDSSFEDHAYQDKAFPIAADQTISQPFTVAFQTELLQVKKGEKILEVGTGSGYQAAVLCELGAKVYTIERQQELYKKTKRFLDDLGYRIKHGTFGDGYKGMPAYAPFDKIVVTAGAPYVPKALMAQLKVGGRMVIPVGKENQTMTLFIRKSEKEFEKKKFGAFRFVPLLKDKN</sequence>
<dbReference type="GO" id="GO:0030091">
    <property type="term" value="P:protein repair"/>
    <property type="evidence" value="ECO:0007669"/>
    <property type="project" value="UniProtKB-UniRule"/>
</dbReference>
<evidence type="ECO:0000313" key="9">
    <source>
        <dbReference type="Proteomes" id="UP000317169"/>
    </source>
</evidence>
<keyword evidence="6 7" id="KW-0949">S-adenosyl-L-methionine</keyword>
<dbReference type="PANTHER" id="PTHR11579">
    <property type="entry name" value="PROTEIN-L-ISOASPARTATE O-METHYLTRANSFERASE"/>
    <property type="match status" value="1"/>
</dbReference>
<dbReference type="SUPFAM" id="SSF53335">
    <property type="entry name" value="S-adenosyl-L-methionine-dependent methyltransferases"/>
    <property type="match status" value="1"/>
</dbReference>
<dbReference type="GO" id="GO:0032259">
    <property type="term" value="P:methylation"/>
    <property type="evidence" value="ECO:0007669"/>
    <property type="project" value="UniProtKB-KW"/>
</dbReference>
<keyword evidence="9" id="KW-1185">Reference proteome</keyword>
<keyword evidence="3 7" id="KW-0963">Cytoplasm</keyword>
<evidence type="ECO:0000256" key="3">
    <source>
        <dbReference type="ARBA" id="ARBA00022490"/>
    </source>
</evidence>
<evidence type="ECO:0000256" key="4">
    <source>
        <dbReference type="ARBA" id="ARBA00022603"/>
    </source>
</evidence>
<evidence type="ECO:0000256" key="1">
    <source>
        <dbReference type="ARBA" id="ARBA00004496"/>
    </source>
</evidence>
<keyword evidence="5 7" id="KW-0808">Transferase</keyword>
<feature type="active site" evidence="7">
    <location>
        <position position="64"/>
    </location>
</feature>
<dbReference type="AlphaFoldDB" id="A0A508A0L5"/>
<dbReference type="Gene3D" id="3.40.50.150">
    <property type="entry name" value="Vaccinia Virus protein VP39"/>
    <property type="match status" value="1"/>
</dbReference>
<dbReference type="NCBIfam" id="NF001453">
    <property type="entry name" value="PRK00312.1"/>
    <property type="match status" value="1"/>
</dbReference>
<dbReference type="EMBL" id="VIAR01000004">
    <property type="protein sequence ID" value="TQD39372.1"/>
    <property type="molecule type" value="Genomic_DNA"/>
</dbReference>
<dbReference type="PANTHER" id="PTHR11579:SF0">
    <property type="entry name" value="PROTEIN-L-ISOASPARTATE(D-ASPARTATE) O-METHYLTRANSFERASE"/>
    <property type="match status" value="1"/>
</dbReference>
<keyword evidence="4 7" id="KW-0489">Methyltransferase</keyword>
<name>A0A508A0L5_9FLAO</name>
<dbReference type="EC" id="2.1.1.77" evidence="7"/>
<dbReference type="GO" id="GO:0004719">
    <property type="term" value="F:protein-L-isoaspartate (D-aspartate) O-methyltransferase activity"/>
    <property type="evidence" value="ECO:0007669"/>
    <property type="project" value="UniProtKB-UniRule"/>
</dbReference>